<keyword evidence="2" id="KW-1185">Reference proteome</keyword>
<sequence length="337" mass="38318">MPSYNPAWVAFLNPYTVVLPDAEDKLEISIEQINSNSYDGDKLSESVATLLLTNANNINALISYDGAIAIPRSADYHSSDIALDNINRIFCAILLGGIHAEVIGPRELLDGSLQSKTNIFVYNLTLHTRLRSKWASIVERLAPLMNPRIIRVSELRNAYREGINVINAINNLSPFFLLHGYTAMVYQNRSDALSSLWVVVEQLTFFLWKNRFLSTPDFHPVEMKNRLDSLKQDNRTWSTAVKHELLWQTKFLSENCFAALSSARKQRNNLVHEGVIPDSDVIKNLWGCIFELFESASGVSPIGMRRLAFFEVPDLRFPEKNNFDEWLVLSEKLRGRG</sequence>
<dbReference type="Proteomes" id="UP000183471">
    <property type="component" value="Unassembled WGS sequence"/>
</dbReference>
<dbReference type="EMBL" id="FNKY01000001">
    <property type="protein sequence ID" value="SDQ91415.1"/>
    <property type="molecule type" value="Genomic_DNA"/>
</dbReference>
<reference evidence="1 2" key="1">
    <citation type="submission" date="2016-10" db="EMBL/GenBank/DDBJ databases">
        <authorList>
            <person name="Varghese N."/>
            <person name="Submissions S."/>
        </authorList>
    </citation>
    <scope>NUCLEOTIDE SEQUENCE [LARGE SCALE GENOMIC DNA]</scope>
    <source>
        <strain evidence="1 2">Nl1</strain>
    </source>
</reference>
<name>A0ABY0TJP2_9PROT</name>
<evidence type="ECO:0008006" key="3">
    <source>
        <dbReference type="Google" id="ProtNLM"/>
    </source>
</evidence>
<evidence type="ECO:0000313" key="1">
    <source>
        <dbReference type="EMBL" id="SDQ91415.1"/>
    </source>
</evidence>
<proteinExistence type="predicted"/>
<accession>A0ABY0TJP2</accession>
<comment type="caution">
    <text evidence="1">The sequence shown here is derived from an EMBL/GenBank/DDBJ whole genome shotgun (WGS) entry which is preliminary data.</text>
</comment>
<protein>
    <recommendedName>
        <fullName evidence="3">Apea-like HEPN domain-containing protein</fullName>
    </recommendedName>
</protein>
<dbReference type="RefSeq" id="WP_074633578.1">
    <property type="nucleotide sequence ID" value="NZ_FNKY01000001.1"/>
</dbReference>
<organism evidence="1 2">
    <name type="scientific">Nitrosospira multiformis</name>
    <dbReference type="NCBI Taxonomy" id="1231"/>
    <lineage>
        <taxon>Bacteria</taxon>
        <taxon>Pseudomonadati</taxon>
        <taxon>Pseudomonadota</taxon>
        <taxon>Betaproteobacteria</taxon>
        <taxon>Nitrosomonadales</taxon>
        <taxon>Nitrosomonadaceae</taxon>
        <taxon>Nitrosospira</taxon>
    </lineage>
</organism>
<gene>
    <name evidence="1" type="ORF">SAMN05216402_2801</name>
</gene>
<evidence type="ECO:0000313" key="2">
    <source>
        <dbReference type="Proteomes" id="UP000183471"/>
    </source>
</evidence>